<dbReference type="STRING" id="1908237.BEN47_09925"/>
<dbReference type="RefSeq" id="WP_070725299.1">
    <property type="nucleotide sequence ID" value="NZ_MDZB01000068.1"/>
</dbReference>
<proteinExistence type="predicted"/>
<dbReference type="Proteomes" id="UP000176294">
    <property type="component" value="Unassembled WGS sequence"/>
</dbReference>
<evidence type="ECO:0000259" key="2">
    <source>
        <dbReference type="Pfam" id="PF13111"/>
    </source>
</evidence>
<name>A0A1G1TB25_9BACT</name>
<dbReference type="Pfam" id="PF13111">
    <property type="entry name" value="pPIWI_RE_X"/>
    <property type="match status" value="1"/>
</dbReference>
<feature type="domain" description="pPIWI-RE module N-terminal" evidence="2">
    <location>
        <begin position="43"/>
        <end position="380"/>
    </location>
</feature>
<evidence type="ECO:0000259" key="1">
    <source>
        <dbReference type="Pfam" id="PF13032"/>
    </source>
</evidence>
<feature type="domain" description="pPIWI-RE RNaseH" evidence="1">
    <location>
        <begin position="661"/>
        <end position="963"/>
    </location>
</feature>
<dbReference type="AlphaFoldDB" id="A0A1G1TB25"/>
<keyword evidence="4" id="KW-1185">Reference proteome</keyword>
<protein>
    <recommendedName>
        <fullName evidence="5">DUF3893 domain-containing protein</fullName>
    </recommendedName>
</protein>
<reference evidence="3 4" key="1">
    <citation type="submission" date="2016-08" db="EMBL/GenBank/DDBJ databases">
        <title>Hymenobacter coccineus sp. nov., Hymenobacter lapidarius sp. nov. and Hymenobacter glacialis sp. nov., isolated from Antarctic soil.</title>
        <authorList>
            <person name="Sedlacek I."/>
            <person name="Kralova S."/>
            <person name="Kyrova K."/>
            <person name="Maslanova I."/>
            <person name="Stankova E."/>
            <person name="Vrbovska V."/>
            <person name="Nemec M."/>
            <person name="Bartak M."/>
            <person name="Svec P."/>
            <person name="Busse H.-J."/>
            <person name="Pantucek R."/>
        </authorList>
    </citation>
    <scope>NUCLEOTIDE SEQUENCE [LARGE SCALE GENOMIC DNA]</scope>
    <source>
        <strain evidence="3 4">CCM 8643</strain>
    </source>
</reference>
<comment type="caution">
    <text evidence="3">The sequence shown here is derived from an EMBL/GenBank/DDBJ whole genome shotgun (WGS) entry which is preliminary data.</text>
</comment>
<organism evidence="3 4">
    <name type="scientific">Hymenobacter lapidarius</name>
    <dbReference type="NCBI Taxonomy" id="1908237"/>
    <lineage>
        <taxon>Bacteria</taxon>
        <taxon>Pseudomonadati</taxon>
        <taxon>Bacteroidota</taxon>
        <taxon>Cytophagia</taxon>
        <taxon>Cytophagales</taxon>
        <taxon>Hymenobacteraceae</taxon>
        <taxon>Hymenobacter</taxon>
    </lineage>
</organism>
<dbReference type="OrthoDB" id="8967587at2"/>
<evidence type="ECO:0000313" key="4">
    <source>
        <dbReference type="Proteomes" id="UP000176294"/>
    </source>
</evidence>
<dbReference type="Pfam" id="PF13032">
    <property type="entry name" value="RNaseH_pPIWI_RE"/>
    <property type="match status" value="1"/>
</dbReference>
<dbReference type="EMBL" id="MDZB01000068">
    <property type="protein sequence ID" value="OGX88055.1"/>
    <property type="molecule type" value="Genomic_DNA"/>
</dbReference>
<evidence type="ECO:0000313" key="3">
    <source>
        <dbReference type="EMBL" id="OGX88055.1"/>
    </source>
</evidence>
<sequence length="983" mass="107909">MPTQFATPPARGGKPTVRSPYLLALTFPGASALDAQAPVYHATRVEWTREGRAQLLLLRDGIARHGEARLPLRDLRLRLQVNDAQVRRLDRRLGSGGSVQYQPTLPLLFTTTTAAAAAAAANAAVQVWVRDTVRPMGGASDTVCQELQRLAELGQALTAVAHPARVFAWEHHPQTFAAWPRENSTQFADLADYVAGLLAGRELFPGAGPLRQESSASLTANTARLFTGPIRLAAGAKRVECFSLGLTISVETYPGRPLPVVQIRPEKRVWATKPRAHFKRALSGYVLPVGENRALRFSVEKDLGLGTDYAAIARRYGLPQHGLTAAELARDGDSGTGSYEEAEVVITHRHGQGESFPAQAGLPDQDRADCFANVVQQLAAVGFSPWTAVTEVPTPSRGQADADGAWRFFDPNHTKSKGYAKKPLADQQLEDFLNRNKAEAWQHRMRASTATYYGGVYRLVLGYQSGQHRAANYVREFLTVVLGADTVDITLLALPDGVHGPRAVLAEKDAKAEQRAAARAEHWQPFIQAVRQLMPASQRAGHASTPATAGDYLDGLLIVAAAEYPTPTAPGKAPKIFPDDRVNKRAARVTLNRELGLPVQYLLPPLPAKPAEEVDWMEFQQRLVNAWRDVAWKFIGYVPELRTKLPQTLVAAGPNPSPVLLGFGVVRANRTGLRQNATSFIPYAIELNPSTGVTRAALLLTSNGRPQPAQLEALPQAIHRLTANGASYLQEKDNFDSAAQQRKQYTQLFMHDIIDQAAREHPALVAFFDQRTLVGAWDWLSDKRLDPSDVLFREKLGGPAMQTQLNWPNVALVRLRGELAPKALREAPQTRLLDETGEARFAARHCEAQLLHLTDTAHPQLHTYLSFGSDMDTSRKRGASCYRELRAESGTAIRLHRKRWGTPNGLEITVIQNDNAAEAVRYDPAQLAELVETLRFGHAHAPGWTALPAPLHFATLLRQYVPDYELPDASDDADETEQGDEAE</sequence>
<accession>A0A1G1TB25</accession>
<dbReference type="InterPro" id="IPR025085">
    <property type="entry name" value="pPIWI_RE_X"/>
</dbReference>
<evidence type="ECO:0008006" key="5">
    <source>
        <dbReference type="Google" id="ProtNLM"/>
    </source>
</evidence>
<gene>
    <name evidence="3" type="ORF">BEN47_09925</name>
</gene>
<dbReference type="InterPro" id="IPR024996">
    <property type="entry name" value="RNaseH_pPIWI_RE"/>
</dbReference>